<name>A0ACB9UVI8_9CETA</name>
<comment type="caution">
    <text evidence="1">The sequence shown here is derived from an EMBL/GenBank/DDBJ whole genome shotgun (WGS) entry which is preliminary data.</text>
</comment>
<protein>
    <submittedName>
        <fullName evidence="1">Uncharacterized protein</fullName>
    </submittedName>
</protein>
<dbReference type="Proteomes" id="UP001057279">
    <property type="component" value="Linkage Group LG10"/>
</dbReference>
<proteinExistence type="predicted"/>
<evidence type="ECO:0000313" key="1">
    <source>
        <dbReference type="EMBL" id="KAI4581612.1"/>
    </source>
</evidence>
<gene>
    <name evidence="1" type="ORF">MJG53_010055</name>
</gene>
<organism evidence="1 2">
    <name type="scientific">Ovis ammon polii x Ovis aries</name>
    <dbReference type="NCBI Taxonomy" id="2918886"/>
    <lineage>
        <taxon>Eukaryota</taxon>
        <taxon>Metazoa</taxon>
        <taxon>Chordata</taxon>
        <taxon>Craniata</taxon>
        <taxon>Vertebrata</taxon>
        <taxon>Euteleostomi</taxon>
        <taxon>Mammalia</taxon>
        <taxon>Eutheria</taxon>
        <taxon>Laurasiatheria</taxon>
        <taxon>Artiodactyla</taxon>
        <taxon>Ruminantia</taxon>
        <taxon>Pecora</taxon>
        <taxon>Bovidae</taxon>
        <taxon>Caprinae</taxon>
        <taxon>Ovis</taxon>
    </lineage>
</organism>
<sequence length="206" mass="23452">MSNGMMNEVKANKQNLRLDIWMENQSFTVLSQPDLLVEAAGRPFRTLTQCHSGILVQALMPFIDMSKDGVTRKRAFKNWREKNNCEKGYQLGVKILSEEYQHRGGSQLLNQIQIPSSDTLKMIQQSWSRVTPDALQLRYPAQRGTMNVLPPFTNKIVGTDCKEVEGPVMPTLVPYCSSLSHSEKCDAALTELLYNHRERMMKAAFQ</sequence>
<evidence type="ECO:0000313" key="2">
    <source>
        <dbReference type="Proteomes" id="UP001057279"/>
    </source>
</evidence>
<reference evidence="1" key="1">
    <citation type="submission" date="2022-03" db="EMBL/GenBank/DDBJ databases">
        <title>Genomic analyses of argali, domestic sheep and their hybrids provide insights into chromosomal evolution, heterosis and genetic basis of agronomic traits.</title>
        <authorList>
            <person name="Li M."/>
        </authorList>
    </citation>
    <scope>NUCLEOTIDE SEQUENCE</scope>
    <source>
        <strain evidence="1">F1 hybrid</strain>
    </source>
</reference>
<keyword evidence="2" id="KW-1185">Reference proteome</keyword>
<dbReference type="EMBL" id="CM043035">
    <property type="protein sequence ID" value="KAI4581612.1"/>
    <property type="molecule type" value="Genomic_DNA"/>
</dbReference>
<accession>A0ACB9UVI8</accession>